<comment type="caution">
    <text evidence="5">The sequence shown here is derived from an EMBL/GenBank/DDBJ whole genome shotgun (WGS) entry which is preliminary data.</text>
</comment>
<dbReference type="CDD" id="cd14775">
    <property type="entry name" value="TrHb2_O-like"/>
    <property type="match status" value="1"/>
</dbReference>
<evidence type="ECO:0000313" key="5">
    <source>
        <dbReference type="EMBL" id="MDN3242650.1"/>
    </source>
</evidence>
<accession>A0ABT7YVI8</accession>
<evidence type="ECO:0000256" key="4">
    <source>
        <dbReference type="ARBA" id="ARBA00023004"/>
    </source>
</evidence>
<keyword evidence="3" id="KW-0479">Metal-binding</keyword>
<evidence type="ECO:0000313" key="6">
    <source>
        <dbReference type="Proteomes" id="UP001171902"/>
    </source>
</evidence>
<dbReference type="InterPro" id="IPR012292">
    <property type="entry name" value="Globin/Proto"/>
</dbReference>
<dbReference type="SUPFAM" id="SSF46458">
    <property type="entry name" value="Globin-like"/>
    <property type="match status" value="1"/>
</dbReference>
<gene>
    <name evidence="5" type="ORF">QWI33_23205</name>
</gene>
<dbReference type="InterPro" id="IPR009050">
    <property type="entry name" value="Globin-like_sf"/>
</dbReference>
<organism evidence="5 6">
    <name type="scientific">Glycomyces tritici</name>
    <dbReference type="NCBI Taxonomy" id="2665176"/>
    <lineage>
        <taxon>Bacteria</taxon>
        <taxon>Bacillati</taxon>
        <taxon>Actinomycetota</taxon>
        <taxon>Actinomycetes</taxon>
        <taxon>Glycomycetales</taxon>
        <taxon>Glycomycetaceae</taxon>
        <taxon>Glycomyces</taxon>
    </lineage>
</organism>
<dbReference type="EMBL" id="JAUEMJ010000009">
    <property type="protein sequence ID" value="MDN3242650.1"/>
    <property type="molecule type" value="Genomic_DNA"/>
</dbReference>
<keyword evidence="2" id="KW-0349">Heme</keyword>
<dbReference type="Pfam" id="PF01152">
    <property type="entry name" value="Bac_globin"/>
    <property type="match status" value="1"/>
</dbReference>
<dbReference type="Gene3D" id="1.10.490.10">
    <property type="entry name" value="Globins"/>
    <property type="match status" value="1"/>
</dbReference>
<dbReference type="InterPro" id="IPR001486">
    <property type="entry name" value="Hemoglobin_trunc"/>
</dbReference>
<sequence>MGDGDTTTIYERIGGDGTLRGTVDAFYGSVLQDPVLQPLFGAGAAHHVDHLTAFLAEVFGGPARYTDELGGFDTLLTAHRGLAITDEQRARFIELFDRAVTEHGPVDDALRSSLHDYIVFGTEVAQVNSHAKGEDDLHPCQEVPHWP</sequence>
<dbReference type="RefSeq" id="WP_289959318.1">
    <property type="nucleotide sequence ID" value="NZ_JAUEMJ010000009.1"/>
</dbReference>
<dbReference type="Proteomes" id="UP001171902">
    <property type="component" value="Unassembled WGS sequence"/>
</dbReference>
<evidence type="ECO:0000256" key="1">
    <source>
        <dbReference type="ARBA" id="ARBA00022448"/>
    </source>
</evidence>
<proteinExistence type="predicted"/>
<keyword evidence="4" id="KW-0408">Iron</keyword>
<evidence type="ECO:0000256" key="2">
    <source>
        <dbReference type="ARBA" id="ARBA00022617"/>
    </source>
</evidence>
<keyword evidence="6" id="KW-1185">Reference proteome</keyword>
<name>A0ABT7YVI8_9ACTN</name>
<reference evidence="5" key="1">
    <citation type="submission" date="2023-06" db="EMBL/GenBank/DDBJ databases">
        <title>Gycomyces niveus sp.nov., a novel actinomycete isolated from soil in Shouguang.</title>
        <authorList>
            <person name="Yang X."/>
            <person name="Zhao J."/>
        </authorList>
    </citation>
    <scope>NUCLEOTIDE SEQUENCE</scope>
    <source>
        <strain evidence="5">NEAU C2</strain>
    </source>
</reference>
<evidence type="ECO:0000256" key="3">
    <source>
        <dbReference type="ARBA" id="ARBA00022723"/>
    </source>
</evidence>
<protein>
    <submittedName>
        <fullName evidence="5">Group II truncated hemoglobin</fullName>
    </submittedName>
</protein>
<keyword evidence="1" id="KW-0813">Transport</keyword>